<dbReference type="PANTHER" id="PTHR14773:SF0">
    <property type="entry name" value="WD REPEAT-CONTAINING PROTEIN 76"/>
    <property type="match status" value="1"/>
</dbReference>
<dbReference type="GO" id="GO:0006974">
    <property type="term" value="P:DNA damage response"/>
    <property type="evidence" value="ECO:0007669"/>
    <property type="project" value="UniProtKB-KW"/>
</dbReference>
<evidence type="ECO:0000313" key="11">
    <source>
        <dbReference type="Proteomes" id="UP000279236"/>
    </source>
</evidence>
<evidence type="ECO:0000256" key="1">
    <source>
        <dbReference type="ARBA" id="ARBA00005434"/>
    </source>
</evidence>
<keyword evidence="3 7" id="KW-0853">WD repeat</keyword>
<dbReference type="InterPro" id="IPR019775">
    <property type="entry name" value="WD40_repeat_CS"/>
</dbReference>
<evidence type="ECO:0000256" key="7">
    <source>
        <dbReference type="PROSITE-ProRule" id="PRU00221"/>
    </source>
</evidence>
<comment type="similarity">
    <text evidence="1 8">Belongs to the WD repeat DDB2/WDR76 family.</text>
</comment>
<evidence type="ECO:0000313" key="10">
    <source>
        <dbReference type="EMBL" id="RSH84971.1"/>
    </source>
</evidence>
<dbReference type="PROSITE" id="PS00678">
    <property type="entry name" value="WD_REPEATS_1"/>
    <property type="match status" value="1"/>
</dbReference>
<dbReference type="Pfam" id="PF00400">
    <property type="entry name" value="WD40"/>
    <property type="match status" value="1"/>
</dbReference>
<evidence type="ECO:0000256" key="5">
    <source>
        <dbReference type="ARBA" id="ARBA00022763"/>
    </source>
</evidence>
<sequence>MAKDTQYEIERQKTIAENRKLLDSLGLDDGGAARLNLAPKPKPPPATRKRKAPPVKIEAEGPRRRSGRLAGLELDDAALAVKAEEEEKKLEEIRIVNRKIREQVMAIKDIVEDTPERLIPELEAFLPTVGAATNARVYPSVSTPAKEAYADNDALPAEVQRLQSAFSNMVLTANTKVTTERVFSMVVHPEPTKTLVLVGDKNGQLGIWDAMGPGAAPAGEDEEDIEDDGTGRVWRLQAHARNSITCMKVDPVVGSSLFAFDDEDMLISHFDLAPGGKEAWIADKNGGISHCDFREAGGERRRWVVQEEGRAAKLGGISVNPLMPHLICTAGNDQHVRIWDVRHLAKINPRATDSLEPPKSEDGTDRLPTYPTSNIPRDRVSSYMEGPKGKGLLRAAYQHGKSCSAAYWDPWGRRIVTTSYDDKLRVWTLNPQSFMLDAPLPATHFKPGKVIPHNCQTGRWLTILRAQWSLNTEYMPHFTIGNMKRNLDVIAATGDKIVSLWADGVTAVPAVTASHPSRVDHVLGGNTSGRIQLWTSSPE</sequence>
<evidence type="ECO:0000256" key="4">
    <source>
        <dbReference type="ARBA" id="ARBA00022737"/>
    </source>
</evidence>
<feature type="region of interest" description="Disordered" evidence="9">
    <location>
        <begin position="350"/>
        <end position="381"/>
    </location>
</feature>
<dbReference type="Proteomes" id="UP000279236">
    <property type="component" value="Unassembled WGS sequence"/>
</dbReference>
<dbReference type="SUPFAM" id="SSF50978">
    <property type="entry name" value="WD40 repeat-like"/>
    <property type="match status" value="1"/>
</dbReference>
<keyword evidence="4" id="KW-0677">Repeat</keyword>
<organism evidence="10 11">
    <name type="scientific">Apiotrichum porosum</name>
    <dbReference type="NCBI Taxonomy" id="105984"/>
    <lineage>
        <taxon>Eukaryota</taxon>
        <taxon>Fungi</taxon>
        <taxon>Dikarya</taxon>
        <taxon>Basidiomycota</taxon>
        <taxon>Agaricomycotina</taxon>
        <taxon>Tremellomycetes</taxon>
        <taxon>Trichosporonales</taxon>
        <taxon>Trichosporonaceae</taxon>
        <taxon>Apiotrichum</taxon>
    </lineage>
</organism>
<keyword evidence="6 8" id="KW-0238">DNA-binding</keyword>
<reference evidence="10 11" key="1">
    <citation type="submission" date="2018-11" db="EMBL/GenBank/DDBJ databases">
        <title>Genome sequence of Apiotrichum porosum DSM 27194.</title>
        <authorList>
            <person name="Aliyu H."/>
            <person name="Gorte O."/>
            <person name="Ochsenreither K."/>
        </authorList>
    </citation>
    <scope>NUCLEOTIDE SEQUENCE [LARGE SCALE GENOMIC DNA]</scope>
    <source>
        <strain evidence="10 11">DSM 27194</strain>
    </source>
</reference>
<dbReference type="EMBL" id="RSCE01000003">
    <property type="protein sequence ID" value="RSH84971.1"/>
    <property type="molecule type" value="Genomic_DNA"/>
</dbReference>
<dbReference type="InterPro" id="IPR050853">
    <property type="entry name" value="WD_repeat_DNA-damage-binding"/>
</dbReference>
<dbReference type="Gene3D" id="2.130.10.10">
    <property type="entry name" value="YVTN repeat-like/Quinoprotein amine dehydrogenase"/>
    <property type="match status" value="2"/>
</dbReference>
<dbReference type="InterPro" id="IPR036322">
    <property type="entry name" value="WD40_repeat_dom_sf"/>
</dbReference>
<name>A0A427Y1L2_9TREE</name>
<accession>A0A427Y1L2</accession>
<evidence type="ECO:0000256" key="9">
    <source>
        <dbReference type="SAM" id="MobiDB-lite"/>
    </source>
</evidence>
<dbReference type="OrthoDB" id="9890280at2759"/>
<dbReference type="InterPro" id="IPR001680">
    <property type="entry name" value="WD40_rpt"/>
</dbReference>
<dbReference type="GO" id="GO:0005634">
    <property type="term" value="C:nucleus"/>
    <property type="evidence" value="ECO:0007669"/>
    <property type="project" value="TreeGrafter"/>
</dbReference>
<dbReference type="PROSITE" id="PS50082">
    <property type="entry name" value="WD_REPEATS_2"/>
    <property type="match status" value="1"/>
</dbReference>
<proteinExistence type="inferred from homology"/>
<dbReference type="PANTHER" id="PTHR14773">
    <property type="entry name" value="WD REPEAT-CONTAINING PROTEIN 76"/>
    <property type="match status" value="1"/>
</dbReference>
<gene>
    <name evidence="10" type="ORF">EHS24_006542</name>
</gene>
<keyword evidence="11" id="KW-1185">Reference proteome</keyword>
<comment type="caution">
    <text evidence="10">The sequence shown here is derived from an EMBL/GenBank/DDBJ whole genome shotgun (WGS) entry which is preliminary data.</text>
</comment>
<feature type="region of interest" description="Disordered" evidence="9">
    <location>
        <begin position="32"/>
        <end position="64"/>
    </location>
</feature>
<feature type="compositionally biased region" description="Basic and acidic residues" evidence="9">
    <location>
        <begin position="356"/>
        <end position="365"/>
    </location>
</feature>
<evidence type="ECO:0000256" key="6">
    <source>
        <dbReference type="ARBA" id="ARBA00023125"/>
    </source>
</evidence>
<keyword evidence="5 8" id="KW-0227">DNA damage</keyword>
<feature type="repeat" description="WD" evidence="7">
    <location>
        <begin position="396"/>
        <end position="437"/>
    </location>
</feature>
<dbReference type="STRING" id="105984.A0A427Y1L2"/>
<dbReference type="GO" id="GO:0003677">
    <property type="term" value="F:DNA binding"/>
    <property type="evidence" value="ECO:0007669"/>
    <property type="project" value="UniProtKB-UniRule"/>
</dbReference>
<dbReference type="GO" id="GO:2000001">
    <property type="term" value="P:regulation of DNA damage checkpoint"/>
    <property type="evidence" value="ECO:0007669"/>
    <property type="project" value="TreeGrafter"/>
</dbReference>
<protein>
    <recommendedName>
        <fullName evidence="2 8">DNA damage-binding protein CMR1</fullName>
    </recommendedName>
</protein>
<evidence type="ECO:0000256" key="2">
    <source>
        <dbReference type="ARBA" id="ARBA00021132"/>
    </source>
</evidence>
<dbReference type="RefSeq" id="XP_028478419.1">
    <property type="nucleotide sequence ID" value="XM_028621967.1"/>
</dbReference>
<evidence type="ECO:0000256" key="8">
    <source>
        <dbReference type="RuleBase" id="RU365004"/>
    </source>
</evidence>
<dbReference type="InterPro" id="IPR015943">
    <property type="entry name" value="WD40/YVTN_repeat-like_dom_sf"/>
</dbReference>
<dbReference type="AlphaFoldDB" id="A0A427Y1L2"/>
<comment type="function">
    <text evidence="8">DNA-binding protein that binds to both single- and double-stranded DNA. Binds preferentially to UV-damaged DNA. May be involved in DNA-metabolic processes.</text>
</comment>
<dbReference type="SMART" id="SM00320">
    <property type="entry name" value="WD40"/>
    <property type="match status" value="3"/>
</dbReference>
<dbReference type="GeneID" id="39591085"/>
<evidence type="ECO:0000256" key="3">
    <source>
        <dbReference type="ARBA" id="ARBA00022574"/>
    </source>
</evidence>